<keyword evidence="5 7" id="KW-1133">Transmembrane helix</keyword>
<dbReference type="SUPFAM" id="SSF103473">
    <property type="entry name" value="MFS general substrate transporter"/>
    <property type="match status" value="1"/>
</dbReference>
<keyword evidence="4 7" id="KW-0812">Transmembrane</keyword>
<dbReference type="Gene3D" id="1.20.1250.20">
    <property type="entry name" value="MFS general substrate transporter like domains"/>
    <property type="match status" value="2"/>
</dbReference>
<evidence type="ECO:0000256" key="6">
    <source>
        <dbReference type="ARBA" id="ARBA00023136"/>
    </source>
</evidence>
<dbReference type="OrthoDB" id="1674541at2"/>
<gene>
    <name evidence="9" type="ORF">EDM21_13090</name>
</gene>
<feature type="transmembrane region" description="Helical" evidence="7">
    <location>
        <begin position="206"/>
        <end position="224"/>
    </location>
</feature>
<comment type="caution">
    <text evidence="9">The sequence shown here is derived from an EMBL/GenBank/DDBJ whole genome shotgun (WGS) entry which is preliminary data.</text>
</comment>
<feature type="transmembrane region" description="Helical" evidence="7">
    <location>
        <begin position="94"/>
        <end position="117"/>
    </location>
</feature>
<reference evidence="9 10" key="1">
    <citation type="journal article" date="2019" name="Microorganisms">
        <title>Paenibacillus lutrae sp. nov., A Chitinolytic Species Isolated from A River Otter in Castril Natural Park, Granada, Spain.</title>
        <authorList>
            <person name="Rodriguez M."/>
            <person name="Reina J.C."/>
            <person name="Bejar V."/>
            <person name="Llamas I."/>
        </authorList>
    </citation>
    <scope>NUCLEOTIDE SEQUENCE [LARGE SCALE GENOMIC DNA]</scope>
    <source>
        <strain evidence="9 10">N10</strain>
    </source>
</reference>
<feature type="transmembrane region" description="Helical" evidence="7">
    <location>
        <begin position="332"/>
        <end position="351"/>
    </location>
</feature>
<keyword evidence="10" id="KW-1185">Reference proteome</keyword>
<dbReference type="GO" id="GO:0005886">
    <property type="term" value="C:plasma membrane"/>
    <property type="evidence" value="ECO:0007669"/>
    <property type="project" value="UniProtKB-SubCell"/>
</dbReference>
<comment type="subcellular location">
    <subcellularLocation>
        <location evidence="1">Cell membrane</location>
        <topology evidence="1">Multi-pass membrane protein</topology>
    </subcellularLocation>
</comment>
<evidence type="ECO:0000313" key="9">
    <source>
        <dbReference type="EMBL" id="MVP00449.1"/>
    </source>
</evidence>
<feature type="transmembrane region" description="Helical" evidence="7">
    <location>
        <begin position="43"/>
        <end position="63"/>
    </location>
</feature>
<dbReference type="RefSeq" id="WP_157336119.1">
    <property type="nucleotide sequence ID" value="NZ_RHLK01000006.1"/>
</dbReference>
<dbReference type="GO" id="GO:0022857">
    <property type="term" value="F:transmembrane transporter activity"/>
    <property type="evidence" value="ECO:0007669"/>
    <property type="project" value="InterPro"/>
</dbReference>
<keyword evidence="3" id="KW-0813">Transport</keyword>
<feature type="transmembrane region" description="Helical" evidence="7">
    <location>
        <begin position="275"/>
        <end position="293"/>
    </location>
</feature>
<organism evidence="9 10">
    <name type="scientific">Paenibacillus lutrae</name>
    <dbReference type="NCBI Taxonomy" id="2078573"/>
    <lineage>
        <taxon>Bacteria</taxon>
        <taxon>Bacillati</taxon>
        <taxon>Bacillota</taxon>
        <taxon>Bacilli</taxon>
        <taxon>Bacillales</taxon>
        <taxon>Paenibacillaceae</taxon>
        <taxon>Paenibacillus</taxon>
    </lineage>
</organism>
<dbReference type="Pfam" id="PF07690">
    <property type="entry name" value="MFS_1"/>
    <property type="match status" value="1"/>
</dbReference>
<feature type="transmembrane region" description="Helical" evidence="7">
    <location>
        <begin position="244"/>
        <end position="263"/>
    </location>
</feature>
<evidence type="ECO:0000256" key="2">
    <source>
        <dbReference type="ARBA" id="ARBA00008335"/>
    </source>
</evidence>
<dbReference type="EMBL" id="RHLK01000006">
    <property type="protein sequence ID" value="MVP00449.1"/>
    <property type="molecule type" value="Genomic_DNA"/>
</dbReference>
<feature type="transmembrane region" description="Helical" evidence="7">
    <location>
        <begin position="299"/>
        <end position="320"/>
    </location>
</feature>
<dbReference type="PANTHER" id="PTHR23514:SF3">
    <property type="entry name" value="BYPASS OF STOP CODON PROTEIN 6"/>
    <property type="match status" value="1"/>
</dbReference>
<feature type="domain" description="Major facilitator superfamily (MFS) profile" evidence="8">
    <location>
        <begin position="4"/>
        <end position="386"/>
    </location>
</feature>
<proteinExistence type="inferred from homology"/>
<evidence type="ECO:0000313" key="10">
    <source>
        <dbReference type="Proteomes" id="UP000490800"/>
    </source>
</evidence>
<name>A0A7X3FIL0_9BACL</name>
<feature type="transmembrane region" description="Helical" evidence="7">
    <location>
        <begin position="157"/>
        <end position="176"/>
    </location>
</feature>
<dbReference type="PANTHER" id="PTHR23514">
    <property type="entry name" value="BYPASS OF STOP CODON PROTEIN 6"/>
    <property type="match status" value="1"/>
</dbReference>
<feature type="transmembrane region" description="Helical" evidence="7">
    <location>
        <begin position="12"/>
        <end position="31"/>
    </location>
</feature>
<dbReference type="InterPro" id="IPR036259">
    <property type="entry name" value="MFS_trans_sf"/>
</dbReference>
<accession>A0A7X3FIL0</accession>
<keyword evidence="6 7" id="KW-0472">Membrane</keyword>
<protein>
    <submittedName>
        <fullName evidence="9">MFS transporter</fullName>
    </submittedName>
</protein>
<dbReference type="AlphaFoldDB" id="A0A7X3FIL0"/>
<feature type="transmembrane region" description="Helical" evidence="7">
    <location>
        <begin position="129"/>
        <end position="151"/>
    </location>
</feature>
<dbReference type="InterPro" id="IPR011701">
    <property type="entry name" value="MFS"/>
</dbReference>
<dbReference type="InterPro" id="IPR051788">
    <property type="entry name" value="MFS_Transporter"/>
</dbReference>
<dbReference type="InterPro" id="IPR020846">
    <property type="entry name" value="MFS_dom"/>
</dbReference>
<comment type="similarity">
    <text evidence="2">Belongs to the major facilitator superfamily.</text>
</comment>
<evidence type="ECO:0000256" key="5">
    <source>
        <dbReference type="ARBA" id="ARBA00022989"/>
    </source>
</evidence>
<feature type="transmembrane region" description="Helical" evidence="7">
    <location>
        <begin position="363"/>
        <end position="385"/>
    </location>
</feature>
<feature type="transmembrane region" description="Helical" evidence="7">
    <location>
        <begin position="70"/>
        <end position="88"/>
    </location>
</feature>
<dbReference type="PROSITE" id="PS50850">
    <property type="entry name" value="MFS"/>
    <property type="match status" value="1"/>
</dbReference>
<sequence>MKRFAQASYVMYFLAGLVITTIGSVLPQILTHYGVSYTMGGQLVFWGAIGFLLGVPISSFLLSRFSEKRILLLACVVIALAQVGMWSLPPFPALIVLNFLNSLGAASVEIVVATLMMEVFVGRRAVVMSYLEVSFGLGALIMPLLSSLLISLGEWRFVFLLTGVTALLMAVVWSVISYSLSDVDHAAPQDAANLAPPENMTPRTKVLLLTLFGFMIFVYCGIEGTMNNFLSSIFITYLEAVPAYASLSIGIFWAAMVLGRLVTGWIIRKVTYSKFLFASLSGSFVVLAAFILLRNIWAGYALIVLLGLFLSGVYSITMVYANHTFPGMARLVTSLITGLAGLGGAVFPALIGYVMDDWGTLTALWMTSGFAVVYLAGLVIVGVSYKKLGGLKTTNTR</sequence>
<dbReference type="Proteomes" id="UP000490800">
    <property type="component" value="Unassembled WGS sequence"/>
</dbReference>
<evidence type="ECO:0000256" key="7">
    <source>
        <dbReference type="SAM" id="Phobius"/>
    </source>
</evidence>
<evidence type="ECO:0000256" key="3">
    <source>
        <dbReference type="ARBA" id="ARBA00022448"/>
    </source>
</evidence>
<evidence type="ECO:0000256" key="1">
    <source>
        <dbReference type="ARBA" id="ARBA00004651"/>
    </source>
</evidence>
<evidence type="ECO:0000259" key="8">
    <source>
        <dbReference type="PROSITE" id="PS50850"/>
    </source>
</evidence>
<evidence type="ECO:0000256" key="4">
    <source>
        <dbReference type="ARBA" id="ARBA00022692"/>
    </source>
</evidence>